<proteinExistence type="predicted"/>
<dbReference type="PANTHER" id="PTHR12714:SF25">
    <property type="entry name" value="CONSERVED HYPOTHETICAL MEMBRANE PROTEIN"/>
    <property type="match status" value="1"/>
</dbReference>
<dbReference type="AlphaFoldDB" id="A0A3N9UC87"/>
<keyword evidence="3 5" id="KW-1133">Transmembrane helix</keyword>
<dbReference type="InterPro" id="IPR007269">
    <property type="entry name" value="ICMT_MeTrfase"/>
</dbReference>
<evidence type="ECO:0000256" key="1">
    <source>
        <dbReference type="ARBA" id="ARBA00004141"/>
    </source>
</evidence>
<feature type="transmembrane region" description="Helical" evidence="5">
    <location>
        <begin position="12"/>
        <end position="35"/>
    </location>
</feature>
<comment type="caution">
    <text evidence="6">The sequence shown here is derived from an EMBL/GenBank/DDBJ whole genome shotgun (WGS) entry which is preliminary data.</text>
</comment>
<organism evidence="6 7">
    <name type="scientific">Lysinibacillus composti</name>
    <dbReference type="NCBI Taxonomy" id="720633"/>
    <lineage>
        <taxon>Bacteria</taxon>
        <taxon>Bacillati</taxon>
        <taxon>Bacillota</taxon>
        <taxon>Bacilli</taxon>
        <taxon>Bacillales</taxon>
        <taxon>Bacillaceae</taxon>
        <taxon>Lysinibacillus</taxon>
    </lineage>
</organism>
<feature type="transmembrane region" description="Helical" evidence="5">
    <location>
        <begin position="94"/>
        <end position="127"/>
    </location>
</feature>
<gene>
    <name evidence="6" type="ORF">EBB45_14215</name>
</gene>
<dbReference type="PANTHER" id="PTHR12714">
    <property type="entry name" value="PROTEIN-S ISOPRENYLCYSTEINE O-METHYLTRANSFERASE"/>
    <property type="match status" value="1"/>
</dbReference>
<dbReference type="OrthoDB" id="7203053at2"/>
<protein>
    <submittedName>
        <fullName evidence="6">Isoprenylcysteine carboxyl methyltransferase</fullName>
    </submittedName>
</protein>
<evidence type="ECO:0000256" key="4">
    <source>
        <dbReference type="ARBA" id="ARBA00023136"/>
    </source>
</evidence>
<evidence type="ECO:0000256" key="5">
    <source>
        <dbReference type="SAM" id="Phobius"/>
    </source>
</evidence>
<keyword evidence="2 5" id="KW-0812">Transmembrane</keyword>
<evidence type="ECO:0000256" key="3">
    <source>
        <dbReference type="ARBA" id="ARBA00022989"/>
    </source>
</evidence>
<reference evidence="6 7" key="1">
    <citation type="journal article" date="2013" name="J. Microbiol.">
        <title>Lysinibacillus chungkukjangi sp. nov., isolated from Chungkukjang, Korean fermented soybean food.</title>
        <authorList>
            <person name="Kim S.J."/>
            <person name="Jang Y.H."/>
            <person name="Hamada M."/>
            <person name="Ahn J.H."/>
            <person name="Weon H.Y."/>
            <person name="Suzuki K."/>
            <person name="Whang K.S."/>
            <person name="Kwon S.W."/>
        </authorList>
    </citation>
    <scope>NUCLEOTIDE SEQUENCE [LARGE SCALE GENOMIC DNA]</scope>
    <source>
        <strain evidence="6 7">MCCC 1A12701</strain>
    </source>
</reference>
<keyword evidence="7" id="KW-1185">Reference proteome</keyword>
<dbReference type="Proteomes" id="UP000274033">
    <property type="component" value="Unassembled WGS sequence"/>
</dbReference>
<dbReference type="GO" id="GO:0004671">
    <property type="term" value="F:protein C-terminal S-isoprenylcysteine carboxyl O-methyltransferase activity"/>
    <property type="evidence" value="ECO:0007669"/>
    <property type="project" value="InterPro"/>
</dbReference>
<feature type="transmembrane region" description="Helical" evidence="5">
    <location>
        <begin position="42"/>
        <end position="59"/>
    </location>
</feature>
<evidence type="ECO:0000313" key="7">
    <source>
        <dbReference type="Proteomes" id="UP000274033"/>
    </source>
</evidence>
<dbReference type="GO" id="GO:0032259">
    <property type="term" value="P:methylation"/>
    <property type="evidence" value="ECO:0007669"/>
    <property type="project" value="UniProtKB-KW"/>
</dbReference>
<dbReference type="Gene3D" id="1.20.120.1630">
    <property type="match status" value="1"/>
</dbReference>
<keyword evidence="6" id="KW-0808">Transferase</keyword>
<comment type="subcellular location">
    <subcellularLocation>
        <location evidence="1">Membrane</location>
        <topology evidence="1">Multi-pass membrane protein</topology>
    </subcellularLocation>
</comment>
<evidence type="ECO:0000256" key="2">
    <source>
        <dbReference type="ARBA" id="ARBA00022692"/>
    </source>
</evidence>
<accession>A0A3N9UC87</accession>
<keyword evidence="6" id="KW-0489">Methyltransferase</keyword>
<sequence>MLRKGAYEVGASHYPVMILLHVSFFISLIVEVLLVDRPLSPIFLLLFIIFICTQALRIWCLSTLGEYWNTKIIILPGANVVKKGPYMFIRHPNYLVVCVEILLLPTMFQAYFTAIMFTLLNFIMLSVRIPLEEKALMEATNYTSEFKKKITAN</sequence>
<dbReference type="GO" id="GO:0016020">
    <property type="term" value="C:membrane"/>
    <property type="evidence" value="ECO:0007669"/>
    <property type="project" value="UniProtKB-SubCell"/>
</dbReference>
<evidence type="ECO:0000313" key="6">
    <source>
        <dbReference type="EMBL" id="RQW73947.1"/>
    </source>
</evidence>
<keyword evidence="4 5" id="KW-0472">Membrane</keyword>
<name>A0A3N9UC87_9BACI</name>
<dbReference type="EMBL" id="RRCT01000014">
    <property type="protein sequence ID" value="RQW73947.1"/>
    <property type="molecule type" value="Genomic_DNA"/>
</dbReference>
<dbReference type="Pfam" id="PF04140">
    <property type="entry name" value="ICMT"/>
    <property type="match status" value="1"/>
</dbReference>